<evidence type="ECO:0000313" key="3">
    <source>
        <dbReference type="EMBL" id="AOO11097.1"/>
    </source>
</evidence>
<name>A0A1D7SBU4_9CAUD</name>
<keyword evidence="7" id="KW-1185">Reference proteome</keyword>
<evidence type="ECO:0000313" key="5">
    <source>
        <dbReference type="Proteomes" id="UP000224174"/>
    </source>
</evidence>
<evidence type="ECO:0000313" key="8">
    <source>
        <dbReference type="Proteomes" id="UP000301580"/>
    </source>
</evidence>
<dbReference type="Proteomes" id="UP000226351">
    <property type="component" value="Segment"/>
</dbReference>
<dbReference type="EMBL" id="KX349286">
    <property type="protein sequence ID" value="AOO10437.1"/>
    <property type="molecule type" value="Genomic_DNA"/>
</dbReference>
<dbReference type="EMBL" id="KX349285">
    <property type="protein sequence ID" value="AOO10214.1"/>
    <property type="molecule type" value="Genomic_DNA"/>
</dbReference>
<reference evidence="4 8" key="2">
    <citation type="submission" date="2019-02" db="EMBL/GenBank/DDBJ databases">
        <title>Diversity in Cyanophage Genomes from Southern New England Coastal Waters.</title>
        <authorList>
            <person name="Marston M.F."/>
        </authorList>
    </citation>
    <scope>NUCLEOTIDE SEQUENCE [LARGE SCALE GENOMIC DNA]</scope>
    <source>
        <strain evidence="4">RW_03_0617</strain>
    </source>
</reference>
<dbReference type="EMBL" id="MK493323">
    <property type="protein sequence ID" value="QBQ75394.1"/>
    <property type="molecule type" value="Genomic_DNA"/>
</dbReference>
<evidence type="ECO:0000313" key="7">
    <source>
        <dbReference type="Proteomes" id="UP000226351"/>
    </source>
</evidence>
<evidence type="ECO:0000313" key="1">
    <source>
        <dbReference type="EMBL" id="AOO10214.1"/>
    </source>
</evidence>
<dbReference type="EMBL" id="KX349289">
    <property type="protein sequence ID" value="AOO11097.1"/>
    <property type="molecule type" value="Genomic_DNA"/>
</dbReference>
<dbReference type="Proteomes" id="UP000225361">
    <property type="component" value="Segment"/>
</dbReference>
<organism evidence="3 7">
    <name type="scientific">Synechococcus phage S-RIM8</name>
    <dbReference type="NCBI Taxonomy" id="756278"/>
    <lineage>
        <taxon>Viruses</taxon>
        <taxon>Duplodnaviria</taxon>
        <taxon>Heunggongvirae</taxon>
        <taxon>Uroviricota</taxon>
        <taxon>Caudoviricetes</taxon>
        <taxon>Pantevenvirales</taxon>
        <taxon>Kyanoviridae</taxon>
        <taxon>Neptunevirus</taxon>
        <taxon>Neptunevirus srim18</taxon>
    </lineage>
</organism>
<proteinExistence type="predicted"/>
<evidence type="ECO:0000313" key="6">
    <source>
        <dbReference type="Proteomes" id="UP000225361"/>
    </source>
</evidence>
<accession>A0A1D7SBU4</accession>
<protein>
    <submittedName>
        <fullName evidence="3">Uncharacterized protein</fullName>
    </submittedName>
</protein>
<evidence type="ECO:0000313" key="4">
    <source>
        <dbReference type="EMBL" id="QBQ75394.1"/>
    </source>
</evidence>
<gene>
    <name evidence="1" type="ORF">RW01021201_066</name>
    <name evidence="4" type="ORF">RW030617_066</name>
    <name evidence="2" type="ORF">RW03080701_068</name>
    <name evidence="3" type="ORF">RW220300_066</name>
</gene>
<dbReference type="Proteomes" id="UP000224174">
    <property type="component" value="Segment"/>
</dbReference>
<dbReference type="Proteomes" id="UP000301580">
    <property type="component" value="Segment"/>
</dbReference>
<evidence type="ECO:0000313" key="2">
    <source>
        <dbReference type="EMBL" id="AOO10437.1"/>
    </source>
</evidence>
<reference evidence="5 6" key="1">
    <citation type="journal article" date="2016" name="Environ. Microbiol.">
        <title>Genomic diversification of marine cyanophages into stable ecotypes.</title>
        <authorList>
            <person name="Marston M.F."/>
            <person name="Martiny J.B."/>
        </authorList>
    </citation>
    <scope>NUCLEOTIDE SEQUENCE [LARGE SCALE GENOMIC DNA]</scope>
    <source>
        <strain evidence="1">RW_01_0212_WH8101</strain>
        <strain evidence="2">RW_03_0807_WH8101</strain>
        <strain evidence="3">RW_22_0300</strain>
    </source>
</reference>
<sequence>MTHRPAHSITGKRIMIDNETGKFFVSLAENNEFQSVIEGLYDFVIDTKADCDTAYDWVCDQLDIQTFVADTYAWNMFYDVYDQAAA</sequence>